<dbReference type="PROSITE" id="PS51294">
    <property type="entry name" value="HTH_MYB"/>
    <property type="match status" value="2"/>
</dbReference>
<proteinExistence type="predicted"/>
<feature type="region of interest" description="Disordered" evidence="1">
    <location>
        <begin position="28"/>
        <end position="120"/>
    </location>
</feature>
<name>A0A9P4I9J4_9PEZI</name>
<feature type="region of interest" description="Disordered" evidence="1">
    <location>
        <begin position="1"/>
        <end position="20"/>
    </location>
</feature>
<feature type="compositionally biased region" description="Polar residues" evidence="1">
    <location>
        <begin position="1"/>
        <end position="18"/>
    </location>
</feature>
<protein>
    <submittedName>
        <fullName evidence="4">Uncharacterized protein</fullName>
    </submittedName>
</protein>
<dbReference type="PANTHER" id="PTHR45614:SF238">
    <property type="entry name" value="MYB-LIKE TRANSCRIPTION FACTOR (EUROFUNG)"/>
    <property type="match status" value="1"/>
</dbReference>
<dbReference type="SMART" id="SM00717">
    <property type="entry name" value="SANT"/>
    <property type="match status" value="2"/>
</dbReference>
<gene>
    <name evidence="4" type="ORF">NA57DRAFT_44374</name>
</gene>
<dbReference type="GO" id="GO:0000978">
    <property type="term" value="F:RNA polymerase II cis-regulatory region sequence-specific DNA binding"/>
    <property type="evidence" value="ECO:0007669"/>
    <property type="project" value="TreeGrafter"/>
</dbReference>
<evidence type="ECO:0000259" key="2">
    <source>
        <dbReference type="PROSITE" id="PS50090"/>
    </source>
</evidence>
<reference evidence="4" key="1">
    <citation type="journal article" date="2020" name="Stud. Mycol.">
        <title>101 Dothideomycetes genomes: a test case for predicting lifestyles and emergence of pathogens.</title>
        <authorList>
            <person name="Haridas S."/>
            <person name="Albert R."/>
            <person name="Binder M."/>
            <person name="Bloem J."/>
            <person name="Labutti K."/>
            <person name="Salamov A."/>
            <person name="Andreopoulos B."/>
            <person name="Baker S."/>
            <person name="Barry K."/>
            <person name="Bills G."/>
            <person name="Bluhm B."/>
            <person name="Cannon C."/>
            <person name="Castanera R."/>
            <person name="Culley D."/>
            <person name="Daum C."/>
            <person name="Ezra D."/>
            <person name="Gonzalez J."/>
            <person name="Henrissat B."/>
            <person name="Kuo A."/>
            <person name="Liang C."/>
            <person name="Lipzen A."/>
            <person name="Lutzoni F."/>
            <person name="Magnuson J."/>
            <person name="Mondo S."/>
            <person name="Nolan M."/>
            <person name="Ohm R."/>
            <person name="Pangilinan J."/>
            <person name="Park H.-J."/>
            <person name="Ramirez L."/>
            <person name="Alfaro M."/>
            <person name="Sun H."/>
            <person name="Tritt A."/>
            <person name="Yoshinaga Y."/>
            <person name="Zwiers L.-H."/>
            <person name="Turgeon B."/>
            <person name="Goodwin S."/>
            <person name="Spatafora J."/>
            <person name="Crous P."/>
            <person name="Grigoriev I."/>
        </authorList>
    </citation>
    <scope>NUCLEOTIDE SEQUENCE</scope>
    <source>
        <strain evidence="4">CBS 133067</strain>
    </source>
</reference>
<dbReference type="Pfam" id="PF00249">
    <property type="entry name" value="Myb_DNA-binding"/>
    <property type="match status" value="2"/>
</dbReference>
<dbReference type="InterPro" id="IPR017930">
    <property type="entry name" value="Myb_dom"/>
</dbReference>
<dbReference type="GO" id="GO:0005634">
    <property type="term" value="C:nucleus"/>
    <property type="evidence" value="ECO:0007669"/>
    <property type="project" value="TreeGrafter"/>
</dbReference>
<dbReference type="GO" id="GO:0000278">
    <property type="term" value="P:mitotic cell cycle"/>
    <property type="evidence" value="ECO:0007669"/>
    <property type="project" value="TreeGrafter"/>
</dbReference>
<feature type="domain" description="HTH myb-type" evidence="3">
    <location>
        <begin position="110"/>
        <end position="163"/>
    </location>
</feature>
<dbReference type="CDD" id="cd00167">
    <property type="entry name" value="SANT"/>
    <property type="match status" value="1"/>
</dbReference>
<comment type="caution">
    <text evidence="4">The sequence shown here is derived from an EMBL/GenBank/DDBJ whole genome shotgun (WGS) entry which is preliminary data.</text>
</comment>
<evidence type="ECO:0000313" key="5">
    <source>
        <dbReference type="Proteomes" id="UP000799772"/>
    </source>
</evidence>
<dbReference type="Gene3D" id="1.10.10.60">
    <property type="entry name" value="Homeodomain-like"/>
    <property type="match status" value="2"/>
</dbReference>
<accession>A0A9P4I9J4</accession>
<feature type="domain" description="HTH myb-type" evidence="3">
    <location>
        <begin position="164"/>
        <end position="210"/>
    </location>
</feature>
<feature type="domain" description="Myb-like" evidence="2">
    <location>
        <begin position="110"/>
        <end position="159"/>
    </location>
</feature>
<dbReference type="Proteomes" id="UP000799772">
    <property type="component" value="Unassembled WGS sequence"/>
</dbReference>
<evidence type="ECO:0000256" key="1">
    <source>
        <dbReference type="SAM" id="MobiDB-lite"/>
    </source>
</evidence>
<dbReference type="EMBL" id="ML978131">
    <property type="protein sequence ID" value="KAF2095378.1"/>
    <property type="molecule type" value="Genomic_DNA"/>
</dbReference>
<dbReference type="InterPro" id="IPR009057">
    <property type="entry name" value="Homeodomain-like_sf"/>
</dbReference>
<organism evidence="4 5">
    <name type="scientific">Rhizodiscina lignyota</name>
    <dbReference type="NCBI Taxonomy" id="1504668"/>
    <lineage>
        <taxon>Eukaryota</taxon>
        <taxon>Fungi</taxon>
        <taxon>Dikarya</taxon>
        <taxon>Ascomycota</taxon>
        <taxon>Pezizomycotina</taxon>
        <taxon>Dothideomycetes</taxon>
        <taxon>Pleosporomycetidae</taxon>
        <taxon>Aulographales</taxon>
        <taxon>Rhizodiscinaceae</taxon>
        <taxon>Rhizodiscina</taxon>
    </lineage>
</organism>
<dbReference type="GO" id="GO:0045944">
    <property type="term" value="P:positive regulation of transcription by RNA polymerase II"/>
    <property type="evidence" value="ECO:0007669"/>
    <property type="project" value="TreeGrafter"/>
</dbReference>
<evidence type="ECO:0000259" key="3">
    <source>
        <dbReference type="PROSITE" id="PS51294"/>
    </source>
</evidence>
<dbReference type="PANTHER" id="PTHR45614">
    <property type="entry name" value="MYB PROTEIN-RELATED"/>
    <property type="match status" value="1"/>
</dbReference>
<dbReference type="GO" id="GO:0000981">
    <property type="term" value="F:DNA-binding transcription factor activity, RNA polymerase II-specific"/>
    <property type="evidence" value="ECO:0007669"/>
    <property type="project" value="TreeGrafter"/>
</dbReference>
<dbReference type="InterPro" id="IPR001005">
    <property type="entry name" value="SANT/Myb"/>
</dbReference>
<feature type="non-terminal residue" evidence="4">
    <location>
        <position position="1"/>
    </location>
</feature>
<dbReference type="InterPro" id="IPR050560">
    <property type="entry name" value="MYB_TF"/>
</dbReference>
<dbReference type="AlphaFoldDB" id="A0A9P4I9J4"/>
<dbReference type="SUPFAM" id="SSF46689">
    <property type="entry name" value="Homeodomain-like"/>
    <property type="match status" value="1"/>
</dbReference>
<keyword evidence="5" id="KW-1185">Reference proteome</keyword>
<dbReference type="PROSITE" id="PS50090">
    <property type="entry name" value="MYB_LIKE"/>
    <property type="match status" value="1"/>
</dbReference>
<evidence type="ECO:0000313" key="4">
    <source>
        <dbReference type="EMBL" id="KAF2095378.1"/>
    </source>
</evidence>
<feature type="compositionally biased region" description="Low complexity" evidence="1">
    <location>
        <begin position="86"/>
        <end position="103"/>
    </location>
</feature>
<dbReference type="OrthoDB" id="2143914at2759"/>
<sequence length="210" mass="22630">SSPASKRSIKPSQITTAPPQYPVVAEASALQPLSSPNDAFGAYAQPTSPTNSRKRRASGQQIPQSIAPATAPAPNAYSDPVPTQMQAPLAPTAPVVAAADPDTPAQPPPKKGRTNTPWTPAEEQRLKQMRDAGNSWSEIAKSFPQRTEGSVKKHWYKDMHYAEFAADEEAALLAAIKEYEANKWKEIGKKVGKPAKACEQYAKEHFGGKV</sequence>